<accession>A0AAX3EGP3</accession>
<dbReference type="EMBL" id="CP101185">
    <property type="protein sequence ID" value="UYV96264.1"/>
    <property type="molecule type" value="Genomic_DNA"/>
</dbReference>
<dbReference type="RefSeq" id="WP_264450010.1">
    <property type="nucleotide sequence ID" value="NZ_CP101185.1"/>
</dbReference>
<sequence length="436" mass="47848">MAGLLNATNAEGRPLYRKVVIQMGRRATKTSSIQATLLGRCFSIPKYRIISTAQTGTLSQQFLAELGSRLELAFPDEKTRPFRFYKSNGSIRIVWENGSEWRAVKPQASAFRGSAADCILMDEAGEYDEKTTDDLMAGALPVLATRKGAQIIITGTPPRTRSGLLWNHLQSGRKGTPSLGILDYSMEPTDDATDEALWWKAYPGLSSGLVEIDFLREALETQGLLSFSREFLCLDPQASSLRAISEEDWAAGQVPDMLEIPSDNFSIAFDTTPSGDAGAVAVAFYTPEGLPHVQILEHKGGINWLPAYIGKLLTEHRGAEIGFDSIGNNLSVFQTLQRNRRISTHNLRSMNMKEVAGGVSLMTSHISDRALVHAVDPSLDKAVEAAAFRYSGDSRLWSRGNSNEDISPLIAASNALYIAAGKRHREPRKKREALTF</sequence>
<dbReference type="InterPro" id="IPR027417">
    <property type="entry name" value="P-loop_NTPase"/>
</dbReference>
<protein>
    <submittedName>
        <fullName evidence="1">Uncharacterized protein</fullName>
    </submittedName>
</protein>
<keyword evidence="2" id="KW-1185">Reference proteome</keyword>
<evidence type="ECO:0000313" key="2">
    <source>
        <dbReference type="Proteomes" id="UP001163293"/>
    </source>
</evidence>
<proteinExistence type="predicted"/>
<name>A0AAX3EGP3_PAEUR</name>
<evidence type="ECO:0000313" key="1">
    <source>
        <dbReference type="EMBL" id="UYV96264.1"/>
    </source>
</evidence>
<dbReference type="Proteomes" id="UP001163293">
    <property type="component" value="Chromosome"/>
</dbReference>
<reference evidence="1" key="1">
    <citation type="submission" date="2022-07" db="EMBL/GenBank/DDBJ databases">
        <authorList>
            <person name="Wu T."/>
        </authorList>
    </citation>
    <scope>NUCLEOTIDE SEQUENCE</scope>
    <source>
        <strain evidence="1">SD-1</strain>
    </source>
</reference>
<dbReference type="Gene3D" id="3.40.50.300">
    <property type="entry name" value="P-loop containing nucleotide triphosphate hydrolases"/>
    <property type="match status" value="1"/>
</dbReference>
<dbReference type="AlphaFoldDB" id="A0AAX3EGP3"/>
<gene>
    <name evidence="1" type="ORF">NL394_14470</name>
</gene>
<organism evidence="1 2">
    <name type="scientific">Paenarthrobacter ureafaciens</name>
    <dbReference type="NCBI Taxonomy" id="37931"/>
    <lineage>
        <taxon>Bacteria</taxon>
        <taxon>Bacillati</taxon>
        <taxon>Actinomycetota</taxon>
        <taxon>Actinomycetes</taxon>
        <taxon>Micrococcales</taxon>
        <taxon>Micrococcaceae</taxon>
        <taxon>Paenarthrobacter</taxon>
    </lineage>
</organism>